<dbReference type="EMBL" id="JACHIA010000004">
    <property type="protein sequence ID" value="MBB6070301.1"/>
    <property type="molecule type" value="Genomic_DNA"/>
</dbReference>
<accession>A0A841GNB2</accession>
<feature type="compositionally biased region" description="Polar residues" evidence="1">
    <location>
        <begin position="713"/>
        <end position="729"/>
    </location>
</feature>
<dbReference type="PANTHER" id="PTHR32305:SF15">
    <property type="entry name" value="PROTEIN RHSA-RELATED"/>
    <property type="match status" value="1"/>
</dbReference>
<dbReference type="PANTHER" id="PTHR32305">
    <property type="match status" value="1"/>
</dbReference>
<dbReference type="Gene3D" id="2.180.10.10">
    <property type="entry name" value="RHS repeat-associated core"/>
    <property type="match status" value="3"/>
</dbReference>
<feature type="signal peptide" evidence="2">
    <location>
        <begin position="1"/>
        <end position="31"/>
    </location>
</feature>
<dbReference type="RefSeq" id="WP_170030556.1">
    <property type="nucleotide sequence ID" value="NZ_JABDTL010000001.1"/>
</dbReference>
<gene>
    <name evidence="4" type="ORF">HNQ61_001920</name>
</gene>
<dbReference type="InterPro" id="IPR050708">
    <property type="entry name" value="T6SS_VgrG/RHS"/>
</dbReference>
<name>A0A841GNB2_9BACT</name>
<reference evidence="4 5" key="1">
    <citation type="submission" date="2020-08" db="EMBL/GenBank/DDBJ databases">
        <title>Genomic Encyclopedia of Type Strains, Phase IV (KMG-IV): sequencing the most valuable type-strain genomes for metagenomic binning, comparative biology and taxonomic classification.</title>
        <authorList>
            <person name="Goeker M."/>
        </authorList>
    </citation>
    <scope>NUCLEOTIDE SEQUENCE [LARGE SCALE GENOMIC DNA]</scope>
    <source>
        <strain evidence="4 5">DSM 29007</strain>
    </source>
</reference>
<keyword evidence="5" id="KW-1185">Reference proteome</keyword>
<protein>
    <submittedName>
        <fullName evidence="4">RHS repeat-associated protein</fullName>
    </submittedName>
</protein>
<proteinExistence type="predicted"/>
<feature type="compositionally biased region" description="Basic and acidic residues" evidence="1">
    <location>
        <begin position="1646"/>
        <end position="1674"/>
    </location>
</feature>
<feature type="region of interest" description="Disordered" evidence="1">
    <location>
        <begin position="1645"/>
        <end position="1692"/>
    </location>
</feature>
<evidence type="ECO:0000256" key="1">
    <source>
        <dbReference type="SAM" id="MobiDB-lite"/>
    </source>
</evidence>
<dbReference type="InterPro" id="IPR054246">
    <property type="entry name" value="DUF6973"/>
</dbReference>
<keyword evidence="2" id="KW-0732">Signal</keyword>
<sequence>MPIRSSLAGRLTAAFLALFAGLLLFAPQARAQSCTTLEDCPQEGQAPSINFQPDSGTFSQPTVPVSITLTASPGDSVTTVIVRWKGDTITSAFQTRRSGIGLKRLYLTGQVSITSDPKMISVTACGRFNCNADSAQYKLGAPGARVTPNGSWAQVASGAAGAYAMWVRNTGALPATFSLLGSCRDAQGTFLSGCGAPSVSTLTLGAGDSASVGLSFPALSAGQEITLRLSARSTANAAIEDAGWAELEGVGTGTAPAAMTVALVDLNSSATIARDQCVTVAIAPGAALECGDLRLAHGLPAVQVLGRTHAPALLYSSAHVSGTARVYADVRLPVGSMVPTTVEVKVFKPNGSFYRTVYPGSQWGSGTARRISIVMDTLASLTGVYPYTMQVTAHYTGVSYPVAVAGEVAVVNRATSQFGPGWWLAGMEQVVTVSGNRLLRVGGDGSTRIYSPASTGMWVAARVDRADTMWARAGGGYQRRTPQGAVVSFGPQGEHLSTANRLNQHTRFVRDISNGPLTWLEVPREPGSTGASLHYRFVTNAAGKVTSVEAPDLNDVRGRVVVLGRDGLNRVTSITDPDSVAVSFGYDGLYATSRTDRRGVQSVFTYGAGRTVTSSRVWLGPLASDSIIHRFEPVEGRGIVAALPLSRTHTLLDGPRTDVGDTTLIWVGRFGAPRRIRDALGSETLLLRGDASFPALVTEVRRPNANGAPVARQSATYDTHGRLQSSTALNPLGDGQNPITTYTYDDKWNGVTSITTPGQGVVTMGYDTINGNRLWEQVGDATRRVSYRYTANGQLRAVESPMVNGVARVDSVMYDEWGLLRASISPLGFHTMHYADGVGRDTLVITPVTPGDTTEAAVRANGARSRTAYDVVNRVRWTQSIGPAMVQASQNGSVDPADTPQEIVSVVNGYDGHGDLVSVERQSLPDVAGIGTLTTSYGYDVVGRKTLETSTQGDYRTTRYDPAGNVLGTTMRNFPEVTMQYDALNRLVRRTVPGVSTGSACPPLDSVCGEAKFPYYPTGPNGALDIPGEVFTFGYDAAGNQVWAENLDSRVQRSYYNNGALRTDTTRMRTYAGLDYGEHVYGLEYTYDMAGRMTRLSHPYNLSGAAQADSFAYDPVTSELTYARSRQGHVYGFAYDKQGRQTGMAYPGGGGERTTYDVEGRRLTRTDSLSSGAVLEYDTFQYDARGKQTYIYGGVAGGTSEFRNWYSGLGNLVATDWGNVLDNGRNSQVFTVDAMGNQQQNTTINGGVINPTFWNTYTASGGRIAVIARVIPSPNPHLEQRDSTFRYYDGSGNVTWAIHSWRTLSGSSYTTYLTNTRNWYGADGKLRVLQTWDESSTATGWTREGLVSEYRYDALGRRIMERTRREWPVCYVTASEPCVSTITRFVWAGDQLLWELRAPGQSATGINLEATTGTGDWYGRVSYFHAGGIDKPLLITKENVGSLVPRDTWRGQFHAGTSPTTGLRGDCTGASPTGCIWAPWPGWQTTAGHAQTGTAPEVQAWFGGLVDGMRDASGQMYMRNRYYDPATGQFTQTDPIGLAGGLNSYGFAAGDPVSYSDPYGLTPCPLVFRQCRERMVRGVMRLAGRPLTETEVRYYADHPVTLLAAAQAATAADIFAQQMGKTYAGLPGDVVNASRHQMGQCIMTQRTDERTAKETADVHEAEEPADSQDSKDDQANNNVGRAAGRHPSTNCQAAVERNIQTGYYNEAAITAASNP</sequence>
<evidence type="ECO:0000313" key="5">
    <source>
        <dbReference type="Proteomes" id="UP000582837"/>
    </source>
</evidence>
<evidence type="ECO:0000259" key="3">
    <source>
        <dbReference type="Pfam" id="PF22322"/>
    </source>
</evidence>
<organism evidence="4 5">
    <name type="scientific">Longimicrobium terrae</name>
    <dbReference type="NCBI Taxonomy" id="1639882"/>
    <lineage>
        <taxon>Bacteria</taxon>
        <taxon>Pseudomonadati</taxon>
        <taxon>Gemmatimonadota</taxon>
        <taxon>Longimicrobiia</taxon>
        <taxon>Longimicrobiales</taxon>
        <taxon>Longimicrobiaceae</taxon>
        <taxon>Longimicrobium</taxon>
    </lineage>
</organism>
<feature type="chain" id="PRO_5032959605" evidence="2">
    <location>
        <begin position="32"/>
        <end position="1715"/>
    </location>
</feature>
<dbReference type="Pfam" id="PF22322">
    <property type="entry name" value="DUF6973"/>
    <property type="match status" value="1"/>
</dbReference>
<feature type="domain" description="DUF6973" evidence="3">
    <location>
        <begin position="1595"/>
        <end position="1689"/>
    </location>
</feature>
<dbReference type="NCBIfam" id="TIGR03696">
    <property type="entry name" value="Rhs_assc_core"/>
    <property type="match status" value="1"/>
</dbReference>
<dbReference type="Proteomes" id="UP000582837">
    <property type="component" value="Unassembled WGS sequence"/>
</dbReference>
<evidence type="ECO:0000313" key="4">
    <source>
        <dbReference type="EMBL" id="MBB6070301.1"/>
    </source>
</evidence>
<evidence type="ECO:0000256" key="2">
    <source>
        <dbReference type="SAM" id="SignalP"/>
    </source>
</evidence>
<dbReference type="InterPro" id="IPR022385">
    <property type="entry name" value="Rhs_assc_core"/>
</dbReference>
<feature type="region of interest" description="Disordered" evidence="1">
    <location>
        <begin position="706"/>
        <end position="734"/>
    </location>
</feature>
<comment type="caution">
    <text evidence="4">The sequence shown here is derived from an EMBL/GenBank/DDBJ whole genome shotgun (WGS) entry which is preliminary data.</text>
</comment>